<dbReference type="PANTHER" id="PTHR11686">
    <property type="entry name" value="GAMMA GLUTAMYL TRANSPEPTIDASE"/>
    <property type="match status" value="1"/>
</dbReference>
<reference evidence="7" key="1">
    <citation type="submission" date="2025-08" db="UniProtKB">
        <authorList>
            <consortium name="RefSeq"/>
        </authorList>
    </citation>
    <scope>IDENTIFICATION</scope>
    <source>
        <tissue evidence="7">Tentacle</tissue>
    </source>
</reference>
<dbReference type="Pfam" id="PF01019">
    <property type="entry name" value="G_glu_transpept"/>
    <property type="match status" value="1"/>
</dbReference>
<dbReference type="InterPro" id="IPR000101">
    <property type="entry name" value="GGT_peptidase"/>
</dbReference>
<dbReference type="GO" id="GO:0006751">
    <property type="term" value="P:glutathione catabolic process"/>
    <property type="evidence" value="ECO:0007669"/>
    <property type="project" value="InterPro"/>
</dbReference>
<feature type="binding site" evidence="3">
    <location>
        <position position="121"/>
    </location>
    <ligand>
        <name>L-glutamate</name>
        <dbReference type="ChEBI" id="CHEBI:29985"/>
    </ligand>
</feature>
<keyword evidence="5" id="KW-1133">Transmembrane helix</keyword>
<evidence type="ECO:0000256" key="2">
    <source>
        <dbReference type="PIRSR" id="PIRSR600101-1"/>
    </source>
</evidence>
<dbReference type="FunFam" id="3.60.20.40:FF:000001">
    <property type="entry name" value="Gamma-glutamyltranspeptidase 1"/>
    <property type="match status" value="1"/>
</dbReference>
<evidence type="ECO:0000313" key="7">
    <source>
        <dbReference type="RefSeq" id="XP_031570431.1"/>
    </source>
</evidence>
<feature type="active site" description="Nucleophile" evidence="2">
    <location>
        <position position="395"/>
    </location>
</feature>
<feature type="transmembrane region" description="Helical" evidence="5">
    <location>
        <begin position="7"/>
        <end position="33"/>
    </location>
</feature>
<dbReference type="FunCoup" id="A0A6P8ITA0">
    <property type="interactions" value="258"/>
</dbReference>
<dbReference type="Gene3D" id="3.60.20.40">
    <property type="match status" value="1"/>
</dbReference>
<keyword evidence="1" id="KW-1199">Hemostasis impairing toxin</keyword>
<keyword evidence="5" id="KW-0472">Membrane</keyword>
<keyword evidence="1" id="KW-0800">Toxin</keyword>
<dbReference type="Gene3D" id="1.10.246.130">
    <property type="match status" value="1"/>
</dbReference>
<dbReference type="AlphaFoldDB" id="A0A6P8ITA0"/>
<feature type="binding site" evidence="3">
    <location>
        <begin position="413"/>
        <end position="415"/>
    </location>
    <ligand>
        <name>L-glutamate</name>
        <dbReference type="ChEBI" id="CHEBI:29985"/>
    </ligand>
</feature>
<dbReference type="KEGG" id="aten:116304789"/>
<dbReference type="NCBIfam" id="TIGR00066">
    <property type="entry name" value="g_glut_trans"/>
    <property type="match status" value="1"/>
</dbReference>
<dbReference type="InterPro" id="IPR043137">
    <property type="entry name" value="GGT_ssub_C"/>
</dbReference>
<gene>
    <name evidence="7" type="primary">LOC116304789</name>
</gene>
<dbReference type="FunFam" id="1.10.246.130:FF:000002">
    <property type="entry name" value="glutathione hydrolase 1 proenzyme"/>
    <property type="match status" value="1"/>
</dbReference>
<evidence type="ECO:0000256" key="4">
    <source>
        <dbReference type="SAM" id="MobiDB-lite"/>
    </source>
</evidence>
<evidence type="ECO:0000256" key="1">
    <source>
        <dbReference type="ARBA" id="ARBA00084097"/>
    </source>
</evidence>
<keyword evidence="1" id="KW-1202">Platelet aggregation activating toxin</keyword>
<dbReference type="SUPFAM" id="SSF56235">
    <property type="entry name" value="N-terminal nucleophile aminohydrolases (Ntn hydrolases)"/>
    <property type="match status" value="1"/>
</dbReference>
<feature type="binding site" evidence="3">
    <location>
        <position position="488"/>
    </location>
    <ligand>
        <name>L-glutamate</name>
        <dbReference type="ChEBI" id="CHEBI:29985"/>
    </ligand>
</feature>
<feature type="binding site" evidence="3">
    <location>
        <position position="437"/>
    </location>
    <ligand>
        <name>L-glutamate</name>
        <dbReference type="ChEBI" id="CHEBI:29985"/>
    </ligand>
</feature>
<dbReference type="InParanoid" id="A0A6P8ITA0"/>
<evidence type="ECO:0000256" key="3">
    <source>
        <dbReference type="PIRSR" id="PIRSR600101-2"/>
    </source>
</evidence>
<dbReference type="GeneID" id="116304789"/>
<feature type="region of interest" description="Disordered" evidence="4">
    <location>
        <begin position="38"/>
        <end position="59"/>
    </location>
</feature>
<accession>A0A6P8ITA0</accession>
<proteinExistence type="predicted"/>
<feature type="compositionally biased region" description="Basic and acidic residues" evidence="4">
    <location>
        <begin position="38"/>
        <end position="52"/>
    </location>
</feature>
<dbReference type="GO" id="GO:0036374">
    <property type="term" value="F:glutathione hydrolase activity"/>
    <property type="evidence" value="ECO:0007669"/>
    <property type="project" value="InterPro"/>
</dbReference>
<dbReference type="GO" id="GO:0005886">
    <property type="term" value="C:plasma membrane"/>
    <property type="evidence" value="ECO:0007669"/>
    <property type="project" value="TreeGrafter"/>
</dbReference>
<dbReference type="PRINTS" id="PR01210">
    <property type="entry name" value="GGTRANSPTASE"/>
</dbReference>
<keyword evidence="6" id="KW-1185">Reference proteome</keyword>
<dbReference type="PANTHER" id="PTHR11686:SF9">
    <property type="entry name" value="RE13973P"/>
    <property type="match status" value="1"/>
</dbReference>
<name>A0A6P8ITA0_ACTTE</name>
<dbReference type="InterPro" id="IPR029055">
    <property type="entry name" value="Ntn_hydrolases_N"/>
</dbReference>
<dbReference type="Proteomes" id="UP000515163">
    <property type="component" value="Unplaced"/>
</dbReference>
<dbReference type="InterPro" id="IPR043138">
    <property type="entry name" value="GGT_lsub"/>
</dbReference>
<organism evidence="6 7">
    <name type="scientific">Actinia tenebrosa</name>
    <name type="common">Australian red waratah sea anemone</name>
    <dbReference type="NCBI Taxonomy" id="6105"/>
    <lineage>
        <taxon>Eukaryota</taxon>
        <taxon>Metazoa</taxon>
        <taxon>Cnidaria</taxon>
        <taxon>Anthozoa</taxon>
        <taxon>Hexacorallia</taxon>
        <taxon>Actiniaria</taxon>
        <taxon>Actiniidae</taxon>
        <taxon>Actinia</taxon>
    </lineage>
</organism>
<dbReference type="OrthoDB" id="1081007at2759"/>
<feature type="binding site" evidence="3">
    <location>
        <begin position="465"/>
        <end position="466"/>
    </location>
    <ligand>
        <name>L-glutamate</name>
        <dbReference type="ChEBI" id="CHEBI:29985"/>
    </ligand>
</feature>
<evidence type="ECO:0000313" key="6">
    <source>
        <dbReference type="Proteomes" id="UP000515163"/>
    </source>
</evidence>
<evidence type="ECO:0000256" key="5">
    <source>
        <dbReference type="SAM" id="Phobius"/>
    </source>
</evidence>
<keyword evidence="5" id="KW-0812">Transmembrane</keyword>
<dbReference type="RefSeq" id="XP_031570431.1">
    <property type="nucleotide sequence ID" value="XM_031714571.1"/>
</dbReference>
<protein>
    <submittedName>
        <fullName evidence="7">Glutathione hydrolase 1 proenzyme-like</fullName>
    </submittedName>
</protein>
<sequence length="586" mass="63841">MGLKRRNIIIIAVVVIVVLIAIALGLGLGLGLAKSKDEKTSDEKPANHEGPYEHAVVASDSGDCSEVGRDFLRKGGSAVDSAVATMFCIGLRNMHSSGIGGGGFMLVYEKGKKQAHVIDFREVAPAAATTNMYVNQSEKAINGALAAGVPGEVKGMYTAWHRFGKLPWKDLIQPAIDLATNGFKIGKPLHEAIKRKAQLIKNDPGLSDILMENGELKSEGDIIKNPELAATLTKIQQDPHSFYNGSLAKDIAKDIKDAGGIITEEDLKNYKAGTSKAAIKNELRDLTWYTVPPPSGGAVVTLILNILKGYNLSPSDRANDSISVLTYHKIVEAFKFAFARRSQLGDPDFENITRLVKNMTSPAYAEALRRLIWNNRTHNFTYYGEETLIGNDGGTSHLSILAANGDAVSVTSSVNYLLGAVYRSNRTGIIYNNGMDDFGIPGQNNIYGLPPTPVNFIKPGKRAQSSMSPVIFTNRQGEVVFVAGASGGPRIISSICLVFMSKMWFNKTLLTSVKEPRLHHQWIPNEINIETVDPYILRQPIQDGLKALGHRIVKKSYAVVQAINREVDGRIYGVSDPRKYSWAAGY</sequence>